<dbReference type="InterPro" id="IPR036291">
    <property type="entry name" value="NAD(P)-bd_dom_sf"/>
</dbReference>
<sequence length="79" mass="8452">MMLENKEAIATGSARGTGKAVALQFARKGAVVVVNDVDLEKAEEVGHQIKSQGGQALVVRADVSNQKEVEEMVKGEFRP</sequence>
<protein>
    <submittedName>
        <fullName evidence="2">Uncharacterized protein</fullName>
    </submittedName>
</protein>
<gene>
    <name evidence="2" type="ORF">S06H3_16037</name>
</gene>
<dbReference type="AlphaFoldDB" id="X1MI43"/>
<dbReference type="PANTHER" id="PTHR42879">
    <property type="entry name" value="3-OXOACYL-(ACYL-CARRIER-PROTEIN) REDUCTASE"/>
    <property type="match status" value="1"/>
</dbReference>
<dbReference type="PANTHER" id="PTHR42879:SF2">
    <property type="entry name" value="3-OXOACYL-[ACYL-CARRIER-PROTEIN] REDUCTASE FABG"/>
    <property type="match status" value="1"/>
</dbReference>
<accession>X1MI43</accession>
<proteinExistence type="inferred from homology"/>
<evidence type="ECO:0000313" key="2">
    <source>
        <dbReference type="EMBL" id="GAI14385.1"/>
    </source>
</evidence>
<dbReference type="EMBL" id="BARV01007915">
    <property type="protein sequence ID" value="GAI14385.1"/>
    <property type="molecule type" value="Genomic_DNA"/>
</dbReference>
<dbReference type="InterPro" id="IPR002347">
    <property type="entry name" value="SDR_fam"/>
</dbReference>
<organism evidence="2">
    <name type="scientific">marine sediment metagenome</name>
    <dbReference type="NCBI Taxonomy" id="412755"/>
    <lineage>
        <taxon>unclassified sequences</taxon>
        <taxon>metagenomes</taxon>
        <taxon>ecological metagenomes</taxon>
    </lineage>
</organism>
<name>X1MI43_9ZZZZ</name>
<comment type="similarity">
    <text evidence="1">Belongs to the short-chain dehydrogenases/reductases (SDR) family.</text>
</comment>
<dbReference type="Pfam" id="PF00106">
    <property type="entry name" value="adh_short"/>
    <property type="match status" value="1"/>
</dbReference>
<dbReference type="Gene3D" id="3.40.50.720">
    <property type="entry name" value="NAD(P)-binding Rossmann-like Domain"/>
    <property type="match status" value="1"/>
</dbReference>
<dbReference type="SUPFAM" id="SSF51735">
    <property type="entry name" value="NAD(P)-binding Rossmann-fold domains"/>
    <property type="match status" value="1"/>
</dbReference>
<feature type="non-terminal residue" evidence="2">
    <location>
        <position position="79"/>
    </location>
</feature>
<comment type="caution">
    <text evidence="2">The sequence shown here is derived from an EMBL/GenBank/DDBJ whole genome shotgun (WGS) entry which is preliminary data.</text>
</comment>
<reference evidence="2" key="1">
    <citation type="journal article" date="2014" name="Front. Microbiol.">
        <title>High frequency of phylogenetically diverse reductive dehalogenase-homologous genes in deep subseafloor sedimentary metagenomes.</title>
        <authorList>
            <person name="Kawai M."/>
            <person name="Futagami T."/>
            <person name="Toyoda A."/>
            <person name="Takaki Y."/>
            <person name="Nishi S."/>
            <person name="Hori S."/>
            <person name="Arai W."/>
            <person name="Tsubouchi T."/>
            <person name="Morono Y."/>
            <person name="Uchiyama I."/>
            <person name="Ito T."/>
            <person name="Fujiyama A."/>
            <person name="Inagaki F."/>
            <person name="Takami H."/>
        </authorList>
    </citation>
    <scope>NUCLEOTIDE SEQUENCE</scope>
    <source>
        <strain evidence="2">Expedition CK06-06</strain>
    </source>
</reference>
<dbReference type="InterPro" id="IPR050259">
    <property type="entry name" value="SDR"/>
</dbReference>
<evidence type="ECO:0000256" key="1">
    <source>
        <dbReference type="ARBA" id="ARBA00006484"/>
    </source>
</evidence>